<name>A0A2N0NV94_9GLOM</name>
<feature type="compositionally biased region" description="Basic and acidic residues" evidence="1">
    <location>
        <begin position="310"/>
        <end position="322"/>
    </location>
</feature>
<dbReference type="VEuPathDB" id="FungiDB:RhiirFUN_000508"/>
<evidence type="ECO:0000259" key="2">
    <source>
        <dbReference type="PROSITE" id="PS50105"/>
    </source>
</evidence>
<feature type="region of interest" description="Disordered" evidence="1">
    <location>
        <begin position="290"/>
        <end position="322"/>
    </location>
</feature>
<dbReference type="AlphaFoldDB" id="A0A2N0NV94"/>
<dbReference type="Gene3D" id="1.10.150.50">
    <property type="entry name" value="Transcription Factor, Ets-1"/>
    <property type="match status" value="1"/>
</dbReference>
<evidence type="ECO:0000256" key="1">
    <source>
        <dbReference type="SAM" id="MobiDB-lite"/>
    </source>
</evidence>
<evidence type="ECO:0000313" key="3">
    <source>
        <dbReference type="EMBL" id="PKB98455.1"/>
    </source>
</evidence>
<comment type="caution">
    <text evidence="3">The sequence shown here is derived from an EMBL/GenBank/DDBJ whole genome shotgun (WGS) entry which is preliminary data.</text>
</comment>
<gene>
    <name evidence="3" type="ORF">RhiirA5_431355</name>
</gene>
<proteinExistence type="predicted"/>
<dbReference type="CDD" id="cd09487">
    <property type="entry name" value="SAM_superfamily"/>
    <property type="match status" value="1"/>
</dbReference>
<dbReference type="InterPro" id="IPR013761">
    <property type="entry name" value="SAM/pointed_sf"/>
</dbReference>
<reference evidence="3 4" key="1">
    <citation type="submission" date="2016-04" db="EMBL/GenBank/DDBJ databases">
        <title>Genome analyses suggest a sexual origin of heterokaryosis in a supposedly ancient asexual fungus.</title>
        <authorList>
            <person name="Ropars J."/>
            <person name="Sedzielewska K."/>
            <person name="Noel J."/>
            <person name="Charron P."/>
            <person name="Farinelli L."/>
            <person name="Marton T."/>
            <person name="Kruger M."/>
            <person name="Pelin A."/>
            <person name="Brachmann A."/>
            <person name="Corradi N."/>
        </authorList>
    </citation>
    <scope>NUCLEOTIDE SEQUENCE [LARGE SCALE GENOMIC DNA]</scope>
    <source>
        <strain evidence="3 4">A5</strain>
    </source>
</reference>
<dbReference type="SUPFAM" id="SSF47769">
    <property type="entry name" value="SAM/Pointed domain"/>
    <property type="match status" value="1"/>
</dbReference>
<feature type="domain" description="SAM" evidence="2">
    <location>
        <begin position="444"/>
        <end position="512"/>
    </location>
</feature>
<dbReference type="Proteomes" id="UP000232722">
    <property type="component" value="Unassembled WGS sequence"/>
</dbReference>
<reference evidence="3 4" key="2">
    <citation type="submission" date="2017-09" db="EMBL/GenBank/DDBJ databases">
        <title>Extensive intraspecific genome diversity in a model arbuscular mycorrhizal fungus.</title>
        <authorList>
            <person name="Chen E.C."/>
            <person name="Morin E."/>
            <person name="Beaudet D."/>
            <person name="Noel J."/>
            <person name="Ndikumana S."/>
            <person name="Charron P."/>
            <person name="St-Onge C."/>
            <person name="Giorgi J."/>
            <person name="Grigoriev I.V."/>
            <person name="Roux C."/>
            <person name="Martin F.M."/>
            <person name="Corradi N."/>
        </authorList>
    </citation>
    <scope>NUCLEOTIDE SEQUENCE [LARGE SCALE GENOMIC DNA]</scope>
    <source>
        <strain evidence="3 4">A5</strain>
    </source>
</reference>
<organism evidence="3 4">
    <name type="scientific">Rhizophagus irregularis</name>
    <dbReference type="NCBI Taxonomy" id="588596"/>
    <lineage>
        <taxon>Eukaryota</taxon>
        <taxon>Fungi</taxon>
        <taxon>Fungi incertae sedis</taxon>
        <taxon>Mucoromycota</taxon>
        <taxon>Glomeromycotina</taxon>
        <taxon>Glomeromycetes</taxon>
        <taxon>Glomerales</taxon>
        <taxon>Glomeraceae</taxon>
        <taxon>Rhizophagus</taxon>
    </lineage>
</organism>
<dbReference type="PROSITE" id="PS50105">
    <property type="entry name" value="SAM_DOMAIN"/>
    <property type="match status" value="1"/>
</dbReference>
<evidence type="ECO:0000313" key="4">
    <source>
        <dbReference type="Proteomes" id="UP000232722"/>
    </source>
</evidence>
<dbReference type="InterPro" id="IPR001660">
    <property type="entry name" value="SAM"/>
</dbReference>
<accession>A0A2N0NV94</accession>
<dbReference type="Pfam" id="PF00536">
    <property type="entry name" value="SAM_1"/>
    <property type="match status" value="1"/>
</dbReference>
<dbReference type="VEuPathDB" id="FungiDB:FUN_009388"/>
<protein>
    <recommendedName>
        <fullName evidence="2">SAM domain-containing protein</fullName>
    </recommendedName>
</protein>
<dbReference type="EMBL" id="LLXJ01002624">
    <property type="protein sequence ID" value="PKB98455.1"/>
    <property type="molecule type" value="Genomic_DNA"/>
</dbReference>
<sequence length="512" mass="58200">MTREYLPGNCYTCKKCLFCFTLEACKCDKNIKPVRVGKPQRGQQIYSRVFTPNEELQAANQFLFSANEKFQYNSNFNVSFSFTFCSACNSKFQRLKGNDKLAKRKNAYTKKKKELIEGKEKKLEKFTAKMSSKSVDGEDAIMSSKSSDFVDDGDEDDISEYSEVEDYGIDKIKLQIIIEKKGKKTSTSKTITINPVEYINVIEGINNAVQKALKNRSIKPSDYSLSYKVVNARGPSSALEDKLDFNEFIDDYKKIIAVDKKMSVIVVIGDDSVNEETKSKRLKISNKSDFSASDEERIPSSSKKKKKSRATQENDLSKEEQSRAETIAALCEKYKCDVHKTPCFIQENRHLQLNPARLQLWAPRLQLWAREIINKNATYDVPPTFPTFSAALGTLVSKNNDVQIPTTGSTAPVNPIVIQMPQYPYSHSQPNAFIHPTSSPTTIHELPSITEFLFSLDQKYNCNNVYSKFENAFLEEEITVNAIKDLTDEQMVKLGIVKIGWQKNIRQAAQRY</sequence>